<feature type="binding site" evidence="2">
    <location>
        <position position="91"/>
    </location>
    <ligand>
        <name>glutathione</name>
        <dbReference type="ChEBI" id="CHEBI:57925"/>
    </ligand>
</feature>
<keyword evidence="7" id="KW-1185">Reference proteome</keyword>
<name>A0A1R2BBM7_9CILI</name>
<evidence type="ECO:0000256" key="1">
    <source>
        <dbReference type="PIRSR" id="PIRSR015753-1"/>
    </source>
</evidence>
<feature type="domain" description="GST C-terminal" evidence="5">
    <location>
        <begin position="161"/>
        <end position="285"/>
    </location>
</feature>
<feature type="site" description="Lowers pKa of active site Cys" evidence="3">
    <location>
        <position position="242"/>
    </location>
</feature>
<feature type="active site" description="Nucleophile" evidence="1">
    <location>
        <position position="57"/>
    </location>
</feature>
<dbReference type="Gene3D" id="1.20.1050.10">
    <property type="match status" value="1"/>
</dbReference>
<reference evidence="6 7" key="1">
    <citation type="submission" date="2016-11" db="EMBL/GenBank/DDBJ databases">
        <title>The macronuclear genome of Stentor coeruleus: a giant cell with tiny introns.</title>
        <authorList>
            <person name="Slabodnick M."/>
            <person name="Ruby J.G."/>
            <person name="Reiff S.B."/>
            <person name="Swart E.C."/>
            <person name="Gosai S."/>
            <person name="Prabakaran S."/>
            <person name="Witkowska E."/>
            <person name="Larue G.E."/>
            <person name="Fisher S."/>
            <person name="Freeman R.M."/>
            <person name="Gunawardena J."/>
            <person name="Chu W."/>
            <person name="Stover N.A."/>
            <person name="Gregory B.D."/>
            <person name="Nowacki M."/>
            <person name="Derisi J."/>
            <person name="Roy S.W."/>
            <person name="Marshall W.F."/>
            <person name="Sood P."/>
        </authorList>
    </citation>
    <scope>NUCLEOTIDE SEQUENCE [LARGE SCALE GENOMIC DNA]</scope>
    <source>
        <strain evidence="6">WM001</strain>
    </source>
</reference>
<feature type="site" description="Lowers pKa of active site Cys" evidence="3">
    <location>
        <position position="285"/>
    </location>
</feature>
<dbReference type="Pfam" id="PF13409">
    <property type="entry name" value="GST_N_2"/>
    <property type="match status" value="1"/>
</dbReference>
<dbReference type="Gene3D" id="3.40.30.10">
    <property type="entry name" value="Glutaredoxin"/>
    <property type="match status" value="1"/>
</dbReference>
<protein>
    <recommendedName>
        <fullName evidence="5">GST C-terminal domain-containing protein</fullName>
    </recommendedName>
</protein>
<dbReference type="SUPFAM" id="SSF47616">
    <property type="entry name" value="GST C-terminal domain-like"/>
    <property type="match status" value="1"/>
</dbReference>
<dbReference type="OrthoDB" id="308785at2759"/>
<dbReference type="InterPro" id="IPR010987">
    <property type="entry name" value="Glutathione-S-Trfase_C-like"/>
</dbReference>
<dbReference type="EMBL" id="MPUH01000770">
    <property type="protein sequence ID" value="OMJ74156.1"/>
    <property type="molecule type" value="Genomic_DNA"/>
</dbReference>
<evidence type="ECO:0000256" key="2">
    <source>
        <dbReference type="PIRSR" id="PIRSR015753-2"/>
    </source>
</evidence>
<dbReference type="CDD" id="cd03190">
    <property type="entry name" value="GST_C_Omega_like"/>
    <property type="match status" value="1"/>
</dbReference>
<dbReference type="SFLD" id="SFLDG01206">
    <property type="entry name" value="Xi.1"/>
    <property type="match status" value="1"/>
</dbReference>
<feature type="compositionally biased region" description="Basic and acidic residues" evidence="4">
    <location>
        <begin position="11"/>
        <end position="21"/>
    </location>
</feature>
<dbReference type="AlphaFoldDB" id="A0A1R2BBM7"/>
<dbReference type="Proteomes" id="UP000187209">
    <property type="component" value="Unassembled WGS sequence"/>
</dbReference>
<dbReference type="SFLD" id="SFLDS00019">
    <property type="entry name" value="Glutathione_Transferase_(cytos"/>
    <property type="match status" value="1"/>
</dbReference>
<evidence type="ECO:0000313" key="7">
    <source>
        <dbReference type="Proteomes" id="UP000187209"/>
    </source>
</evidence>
<dbReference type="InterPro" id="IPR036282">
    <property type="entry name" value="Glutathione-S-Trfase_C_sf"/>
</dbReference>
<dbReference type="SUPFAM" id="SSF52833">
    <property type="entry name" value="Thioredoxin-like"/>
    <property type="match status" value="1"/>
</dbReference>
<dbReference type="InterPro" id="IPR040079">
    <property type="entry name" value="Glutathione_S-Trfase"/>
</dbReference>
<dbReference type="InterPro" id="IPR047047">
    <property type="entry name" value="GST_Omega-like_C"/>
</dbReference>
<dbReference type="GO" id="GO:0004364">
    <property type="term" value="F:glutathione transferase activity"/>
    <property type="evidence" value="ECO:0007669"/>
    <property type="project" value="InterPro"/>
</dbReference>
<comment type="caution">
    <text evidence="6">The sequence shown here is derived from an EMBL/GenBank/DDBJ whole genome shotgun (WGS) entry which is preliminary data.</text>
</comment>
<dbReference type="InterPro" id="IPR004045">
    <property type="entry name" value="Glutathione_S-Trfase_N"/>
</dbReference>
<accession>A0A1R2BBM7</accession>
<dbReference type="InterPro" id="IPR016639">
    <property type="entry name" value="GST_Omega/GSH"/>
</dbReference>
<dbReference type="SFLD" id="SFLDG01148">
    <property type="entry name" value="Xi_(cytGST)"/>
    <property type="match status" value="1"/>
</dbReference>
<evidence type="ECO:0000256" key="4">
    <source>
        <dbReference type="SAM" id="MobiDB-lite"/>
    </source>
</evidence>
<organism evidence="6 7">
    <name type="scientific">Stentor coeruleus</name>
    <dbReference type="NCBI Taxonomy" id="5963"/>
    <lineage>
        <taxon>Eukaryota</taxon>
        <taxon>Sar</taxon>
        <taxon>Alveolata</taxon>
        <taxon>Ciliophora</taxon>
        <taxon>Postciliodesmatophora</taxon>
        <taxon>Heterotrichea</taxon>
        <taxon>Heterotrichida</taxon>
        <taxon>Stentoridae</taxon>
        <taxon>Stentor</taxon>
    </lineage>
</organism>
<dbReference type="GO" id="GO:0005737">
    <property type="term" value="C:cytoplasm"/>
    <property type="evidence" value="ECO:0007669"/>
    <property type="project" value="TreeGrafter"/>
</dbReference>
<sequence length="318" mass="36869">MGLLVNGEWVDDSHDTSSQDGKFVRPETQFRNWITKDGSSGFPPEHGRYHLYVSLACPWAHRTLIMRTLKGLQNSISVSIVDHFMNDADGWKFSENPGSTLDTVNGCKYMYEIYQKSNPEMTGWVTVPVLWDKVTNKIVNNESPEIILMLNNSYDGPDFYPEELREKIEEVNVWIYDKINNGVYKSGFATTQAAYEEAVTELFEALDRVEGILDKNRYLVGNRFTTADIRLFTCLVRFDSVYVGHFKCNLRRLVDYPNIWNYVKEIYQMEGIAETVNMDHIKKHYYISHNWINPNGIVPKGPIIDFNEPHDRALKFPN</sequence>
<evidence type="ECO:0000259" key="5">
    <source>
        <dbReference type="PROSITE" id="PS50405"/>
    </source>
</evidence>
<evidence type="ECO:0000256" key="3">
    <source>
        <dbReference type="PIRSR" id="PIRSR015753-3"/>
    </source>
</evidence>
<dbReference type="InterPro" id="IPR036249">
    <property type="entry name" value="Thioredoxin-like_sf"/>
</dbReference>
<feature type="region of interest" description="Disordered" evidence="4">
    <location>
        <begin position="1"/>
        <end position="21"/>
    </location>
</feature>
<dbReference type="PANTHER" id="PTHR32419:SF6">
    <property type="entry name" value="GLUTATHIONE S-TRANSFERASE OMEGA-LIKE 1-RELATED"/>
    <property type="match status" value="1"/>
</dbReference>
<feature type="binding site" evidence="2">
    <location>
        <begin position="142"/>
        <end position="143"/>
    </location>
    <ligand>
        <name>glutathione</name>
        <dbReference type="ChEBI" id="CHEBI:57925"/>
    </ligand>
</feature>
<dbReference type="PROSITE" id="PS50405">
    <property type="entry name" value="GST_CTER"/>
    <property type="match status" value="1"/>
</dbReference>
<dbReference type="PANTHER" id="PTHR32419">
    <property type="entry name" value="GLUTATHIONYL-HYDROQUINONE REDUCTASE"/>
    <property type="match status" value="1"/>
</dbReference>
<feature type="active site" description="Proton donor/acceptor" evidence="1">
    <location>
        <position position="184"/>
    </location>
</feature>
<gene>
    <name evidence="6" type="ORF">SteCoe_26975</name>
</gene>
<dbReference type="Pfam" id="PF13410">
    <property type="entry name" value="GST_C_2"/>
    <property type="match status" value="1"/>
</dbReference>
<evidence type="ECO:0000313" key="6">
    <source>
        <dbReference type="EMBL" id="OMJ74156.1"/>
    </source>
</evidence>
<dbReference type="PIRSF" id="PIRSF015753">
    <property type="entry name" value="GST"/>
    <property type="match status" value="1"/>
</dbReference>
<proteinExistence type="predicted"/>